<evidence type="ECO:0000313" key="3">
    <source>
        <dbReference type="Proteomes" id="UP000813018"/>
    </source>
</evidence>
<dbReference type="Pfam" id="PF13576">
    <property type="entry name" value="Pentapeptide_3"/>
    <property type="match status" value="1"/>
</dbReference>
<protein>
    <submittedName>
        <fullName evidence="2">Pentapeptide repeat-containing protein</fullName>
    </submittedName>
</protein>
<proteinExistence type="predicted"/>
<dbReference type="Proteomes" id="UP000813018">
    <property type="component" value="Unassembled WGS sequence"/>
</dbReference>
<name>A0ABS7D1C5_9BACT</name>
<evidence type="ECO:0000313" key="2">
    <source>
        <dbReference type="EMBL" id="MBW7469317.1"/>
    </source>
</evidence>
<dbReference type="InterPro" id="IPR001646">
    <property type="entry name" value="5peptide_repeat"/>
</dbReference>
<gene>
    <name evidence="2" type="ORF">K0O23_19765</name>
</gene>
<keyword evidence="3" id="KW-1185">Reference proteome</keyword>
<feature type="signal peptide" evidence="1">
    <location>
        <begin position="1"/>
        <end position="20"/>
    </location>
</feature>
<evidence type="ECO:0000256" key="1">
    <source>
        <dbReference type="SAM" id="SignalP"/>
    </source>
</evidence>
<keyword evidence="1" id="KW-0732">Signal</keyword>
<dbReference type="EMBL" id="JAHYXK010000035">
    <property type="protein sequence ID" value="MBW7469317.1"/>
    <property type="molecule type" value="Genomic_DNA"/>
</dbReference>
<accession>A0ABS7D1C5</accession>
<reference evidence="2 3" key="1">
    <citation type="journal article" date="2016" name="Int. J. Syst. Evol. Microbiol.">
        <title>Pontibacter aydingkolensis sp. nov., isolated from soil of a salt lake.</title>
        <authorList>
            <person name="Osman G."/>
            <person name="Zhang T."/>
            <person name="Lou K."/>
            <person name="Gao Y."/>
            <person name="Chang W."/>
            <person name="Lin Q."/>
            <person name="Yang H.M."/>
            <person name="Huo X.D."/>
            <person name="Wang N."/>
        </authorList>
    </citation>
    <scope>NUCLEOTIDE SEQUENCE [LARGE SCALE GENOMIC DNA]</scope>
    <source>
        <strain evidence="2 3">KACC 19255</strain>
    </source>
</reference>
<organism evidence="2 3">
    <name type="scientific">Pontibacter aydingkolensis</name>
    <dbReference type="NCBI Taxonomy" id="1911536"/>
    <lineage>
        <taxon>Bacteria</taxon>
        <taxon>Pseudomonadati</taxon>
        <taxon>Bacteroidota</taxon>
        <taxon>Cytophagia</taxon>
        <taxon>Cytophagales</taxon>
        <taxon>Hymenobacteraceae</taxon>
        <taxon>Pontibacter</taxon>
    </lineage>
</organism>
<comment type="caution">
    <text evidence="2">The sequence shown here is derived from an EMBL/GenBank/DDBJ whole genome shotgun (WGS) entry which is preliminary data.</text>
</comment>
<feature type="chain" id="PRO_5046702452" evidence="1">
    <location>
        <begin position="21"/>
        <end position="265"/>
    </location>
</feature>
<dbReference type="Gene3D" id="2.160.20.80">
    <property type="entry name" value="E3 ubiquitin-protein ligase SopA"/>
    <property type="match status" value="1"/>
</dbReference>
<dbReference type="RefSeq" id="WP_219879190.1">
    <property type="nucleotide sequence ID" value="NZ_JAHYXK010000035.1"/>
</dbReference>
<sequence>MMRNLHILLVLLLLPLATLAQSKVNASEIIAKINRGEAVSYKNAEIVGDLDMTKLKNMKLKDQKGDSKYSTKEHISTVTSPLTFINCTFKGDVLAYFNPDNGVNMVNSRNEVYNTNFEQEVRFDGCVFEKASAFKYSEFDGGASFIGTRFSEEALFKYSKFRKMVNFSSATFRDDANFKYVTFPVKVSFTGATFGSEANFKYTKFEEGVNFQKATFNGTANFKYAKIADSFNIKGANFRGGDDFKYTKLNNRQVSLTTLLDMNRQ</sequence>